<name>A0A8S1YJ27_PAROT</name>
<organism evidence="2 3">
    <name type="scientific">Paramecium octaurelia</name>
    <dbReference type="NCBI Taxonomy" id="43137"/>
    <lineage>
        <taxon>Eukaryota</taxon>
        <taxon>Sar</taxon>
        <taxon>Alveolata</taxon>
        <taxon>Ciliophora</taxon>
        <taxon>Intramacronucleata</taxon>
        <taxon>Oligohymenophorea</taxon>
        <taxon>Peniculida</taxon>
        <taxon>Parameciidae</taxon>
        <taxon>Paramecium</taxon>
    </lineage>
</organism>
<keyword evidence="3" id="KW-1185">Reference proteome</keyword>
<dbReference type="Proteomes" id="UP000683925">
    <property type="component" value="Unassembled WGS sequence"/>
</dbReference>
<evidence type="ECO:0000313" key="2">
    <source>
        <dbReference type="EMBL" id="CAD8213960.1"/>
    </source>
</evidence>
<evidence type="ECO:0000313" key="3">
    <source>
        <dbReference type="Proteomes" id="UP000683925"/>
    </source>
</evidence>
<accession>A0A8S1YJ27</accession>
<dbReference type="EMBL" id="CAJJDP010000169">
    <property type="protein sequence ID" value="CAD8213960.1"/>
    <property type="molecule type" value="Genomic_DNA"/>
</dbReference>
<reference evidence="2" key="1">
    <citation type="submission" date="2021-01" db="EMBL/GenBank/DDBJ databases">
        <authorList>
            <consortium name="Genoscope - CEA"/>
            <person name="William W."/>
        </authorList>
    </citation>
    <scope>NUCLEOTIDE SEQUENCE</scope>
</reference>
<comment type="caution">
    <text evidence="2">The sequence shown here is derived from an EMBL/GenBank/DDBJ whole genome shotgun (WGS) entry which is preliminary data.</text>
</comment>
<dbReference type="AlphaFoldDB" id="A0A8S1YJ27"/>
<gene>
    <name evidence="2" type="ORF">POCTA_138.1.T1660022</name>
</gene>
<keyword evidence="1" id="KW-0812">Transmembrane</keyword>
<proteinExistence type="predicted"/>
<keyword evidence="1" id="KW-1133">Transmembrane helix</keyword>
<keyword evidence="1" id="KW-0472">Membrane</keyword>
<protein>
    <submittedName>
        <fullName evidence="2">Uncharacterized protein</fullName>
    </submittedName>
</protein>
<sequence length="81" mass="9397">MILAILYSGVWLCNTIYEMILGVEYYIFMIESAILLWYRVGDSNKFPHSPKTIKIQTIYKFPYPNSAIISKHINTFAGEES</sequence>
<evidence type="ECO:0000256" key="1">
    <source>
        <dbReference type="SAM" id="Phobius"/>
    </source>
</evidence>
<feature type="transmembrane region" description="Helical" evidence="1">
    <location>
        <begin position="16"/>
        <end position="38"/>
    </location>
</feature>